<evidence type="ECO:0000313" key="4">
    <source>
        <dbReference type="EMBL" id="OKL42630.1"/>
    </source>
</evidence>
<feature type="coiled-coil region" evidence="1">
    <location>
        <begin position="477"/>
        <end position="528"/>
    </location>
</feature>
<dbReference type="PANTHER" id="PTHR11102">
    <property type="entry name" value="SEL-1-LIKE PROTEIN"/>
    <property type="match status" value="1"/>
</dbReference>
<organism evidence="4 5">
    <name type="scientific">Pseudovibrio exalbescens</name>
    <dbReference type="NCBI Taxonomy" id="197461"/>
    <lineage>
        <taxon>Bacteria</taxon>
        <taxon>Pseudomonadati</taxon>
        <taxon>Pseudomonadota</taxon>
        <taxon>Alphaproteobacteria</taxon>
        <taxon>Hyphomicrobiales</taxon>
        <taxon>Stappiaceae</taxon>
        <taxon>Pseudovibrio</taxon>
    </lineage>
</organism>
<feature type="region of interest" description="Disordered" evidence="2">
    <location>
        <begin position="898"/>
        <end position="922"/>
    </location>
</feature>
<feature type="compositionally biased region" description="Basic and acidic residues" evidence="2">
    <location>
        <begin position="134"/>
        <end position="144"/>
    </location>
</feature>
<evidence type="ECO:0000256" key="1">
    <source>
        <dbReference type="SAM" id="Coils"/>
    </source>
</evidence>
<reference evidence="4 5" key="1">
    <citation type="submission" date="2016-03" db="EMBL/GenBank/DDBJ databases">
        <title>Genome sequence of Nesiotobacter sp. nov., a moderately halophilic alphaproteobacterium isolated from the Yellow Sea, China.</title>
        <authorList>
            <person name="Zhang G."/>
            <person name="Zhang R."/>
        </authorList>
    </citation>
    <scope>NUCLEOTIDE SEQUENCE [LARGE SCALE GENOMIC DNA]</scope>
    <source>
        <strain evidence="4 5">WB1-6</strain>
    </source>
</reference>
<protein>
    <recommendedName>
        <fullName evidence="3">Peptidoglycan binding-like domain-containing protein</fullName>
    </recommendedName>
</protein>
<dbReference type="SUPFAM" id="SSF47090">
    <property type="entry name" value="PGBD-like"/>
    <property type="match status" value="1"/>
</dbReference>
<feature type="region of interest" description="Disordered" evidence="2">
    <location>
        <begin position="1019"/>
        <end position="1039"/>
    </location>
</feature>
<dbReference type="InterPro" id="IPR002477">
    <property type="entry name" value="Peptidoglycan-bd-like"/>
</dbReference>
<feature type="region of interest" description="Disordered" evidence="2">
    <location>
        <begin position="773"/>
        <end position="792"/>
    </location>
</feature>
<dbReference type="InterPro" id="IPR011990">
    <property type="entry name" value="TPR-like_helical_dom_sf"/>
</dbReference>
<gene>
    <name evidence="4" type="ORF">A3843_18455</name>
</gene>
<dbReference type="EMBL" id="LVVZ01000041">
    <property type="protein sequence ID" value="OKL42630.1"/>
    <property type="molecule type" value="Genomic_DNA"/>
</dbReference>
<dbReference type="InterPro" id="IPR036365">
    <property type="entry name" value="PGBD-like_sf"/>
</dbReference>
<keyword evidence="1" id="KW-0175">Coiled coil</keyword>
<feature type="region of interest" description="Disordered" evidence="2">
    <location>
        <begin position="812"/>
        <end position="831"/>
    </location>
</feature>
<dbReference type="Proteomes" id="UP000185783">
    <property type="component" value="Unassembled WGS sequence"/>
</dbReference>
<sequence length="1358" mass="148095">MSWTKHGHNIPDWDADGADTRDTGKSAQEIYASLLADKLRKKSFKSNQGDLMGNGNLAQDGSAESFFHDPYPRISDAENVGGDPLNRLEAQLDDVADALNELLPSRDTNRSADISNSDAGLDAHEGAAPSLRKNRAEDPSRAERVSTVLEALDRLDARLDAMNQSIATGSNERQKTPDVSDSRILKDKKSTATGATRHPQPSPSRSPRGMAGVQNLIQDHYAQLLQQIEELQQSEANPDPSLMRLDGDMAALRKDIADHTAVNREQLSDIVSRLTRTEKHGEALEELRGEIASMKQALSSGETEQSLKTLEDSYKAIRQRLEDLSHQKVDPTILQTLVGRLHELEAYLQQLPRVDQLAAMDERLTAMGERLENVMRQSGTEGLEAVRTDIRNLRSVVDTLDSGRAIMEVDQRIRFLVARMDELEHFSQIQRDIQTRLSHVETRLPEAGTYDQLHTRLETITSLLADDQSRTDNSQQLDRVEARLQSITTKLEGIEAERDAPNAFEQAVDRIEMRIDDLANQVNGLETKVANIPMGEAGTGADTELLGRLEQQVAELTYLVEKSSSTGAADQSVSALKEEVNALRSQLSTLATPQDIEAQVQALAESLAQPSAFLDDAKLTHIEDQIATLATKLDETSQRMVGPEHIEAAIAKMDAQISGSKDEMMRTVQMAAREAAEAATRHVGIGQQATDVAPIEEAIADLRKDLQALLDREQRDDGNSLHDVKNTLATISERIAALDARSAQLGNTPISREHQKLVGDDHARGVLSAFTKRHRHQNAQQDEDTTSASQAARDKTADFIAAARRAAQAAAAEVRAEEGEPETRKPIMPDRARRLRDYLQSHSEQPSVEVPEQYRSATAETVPEAAVEPDDGAVELTEDLVVAEEGAREKRKGLFKLYSRKSKTPEPSDANEGKEGTSSSRRRAVVLAAAAVVLTIGTLQVFNSGVLQPSEPELASEEPEAALDSQTQPVQQAAIQEKVQDRMPQPTANAEKQTEIANVQAPVDPSSDVVFGDIGNVGSISAPKPDGEQLNNTPMSRPTSAMAEDLSVDSVPQPRWSIPQAARDAIDGGSTTSVPLPPETVGPIELRQAAASGDAAAQFEVAVRFTEGEMVTADLQQAAEWYRRAAAQGLAPAQYRLGSLYEKGRGLQRDLEKARDWYSLAAAQGNVKAMHNLAVLYAEGITGEPDFEEAARWFQMAADYGVADSIFNLGILTARGLGTPKDLIKSYKWFAIAAQQGDQGAAQKRDEIANMLDDEQLTVAREAVDSYARKKVDPLANKVPSKPSWKASPATPISFEMPGKIRLVQERLMDLGFKPGGADGQMGPKTRQAIRAYQKQQGMIPTGVVDGPLLSALTGQSI</sequence>
<name>A0A1U7JCZ8_9HYPH</name>
<dbReference type="Gene3D" id="1.25.40.10">
    <property type="entry name" value="Tetratricopeptide repeat domain"/>
    <property type="match status" value="1"/>
</dbReference>
<keyword evidence="5" id="KW-1185">Reference proteome</keyword>
<dbReference type="SMART" id="SM00671">
    <property type="entry name" value="SEL1"/>
    <property type="match status" value="4"/>
</dbReference>
<feature type="compositionally biased region" description="Basic and acidic residues" evidence="2">
    <location>
        <begin position="903"/>
        <end position="915"/>
    </location>
</feature>
<feature type="domain" description="Peptidoglycan binding-like" evidence="3">
    <location>
        <begin position="1301"/>
        <end position="1353"/>
    </location>
</feature>
<dbReference type="InterPro" id="IPR050767">
    <property type="entry name" value="Sel1_AlgK"/>
</dbReference>
<dbReference type="SUPFAM" id="SSF81901">
    <property type="entry name" value="HCP-like"/>
    <property type="match status" value="1"/>
</dbReference>
<dbReference type="InterPro" id="IPR006597">
    <property type="entry name" value="Sel1-like"/>
</dbReference>
<feature type="compositionally biased region" description="Basic and acidic residues" evidence="2">
    <location>
        <begin position="814"/>
        <end position="831"/>
    </location>
</feature>
<dbReference type="Gene3D" id="1.10.101.10">
    <property type="entry name" value="PGBD-like superfamily/PGBD"/>
    <property type="match status" value="1"/>
</dbReference>
<dbReference type="PANTHER" id="PTHR11102:SF160">
    <property type="entry name" value="ERAD-ASSOCIATED E3 UBIQUITIN-PROTEIN LIGASE COMPONENT HRD3"/>
    <property type="match status" value="1"/>
</dbReference>
<feature type="region of interest" description="Disordered" evidence="2">
    <location>
        <begin position="1"/>
        <end position="24"/>
    </location>
</feature>
<feature type="compositionally biased region" description="Low complexity" evidence="2">
    <location>
        <begin position="857"/>
        <end position="866"/>
    </location>
</feature>
<feature type="compositionally biased region" description="Basic and acidic residues" evidence="2">
    <location>
        <begin position="172"/>
        <end position="190"/>
    </location>
</feature>
<feature type="region of interest" description="Disordered" evidence="2">
    <location>
        <begin position="950"/>
        <end position="970"/>
    </location>
</feature>
<dbReference type="RefSeq" id="WP_051269486.1">
    <property type="nucleotide sequence ID" value="NZ_LVVZ01000041.1"/>
</dbReference>
<proteinExistence type="predicted"/>
<feature type="region of interest" description="Disordered" evidence="2">
    <location>
        <begin position="164"/>
        <end position="210"/>
    </location>
</feature>
<dbReference type="Pfam" id="PF01471">
    <property type="entry name" value="PG_binding_1"/>
    <property type="match status" value="1"/>
</dbReference>
<feature type="compositionally biased region" description="Low complexity" evidence="2">
    <location>
        <begin position="197"/>
        <end position="208"/>
    </location>
</feature>
<evidence type="ECO:0000259" key="3">
    <source>
        <dbReference type="Pfam" id="PF01471"/>
    </source>
</evidence>
<dbReference type="STRING" id="197461.A3843_18455"/>
<feature type="coiled-coil region" evidence="1">
    <location>
        <begin position="284"/>
        <end position="327"/>
    </location>
</feature>
<evidence type="ECO:0000256" key="2">
    <source>
        <dbReference type="SAM" id="MobiDB-lite"/>
    </source>
</evidence>
<dbReference type="Pfam" id="PF08238">
    <property type="entry name" value="Sel1"/>
    <property type="match status" value="4"/>
</dbReference>
<comment type="caution">
    <text evidence="4">The sequence shown here is derived from an EMBL/GenBank/DDBJ whole genome shotgun (WGS) entry which is preliminary data.</text>
</comment>
<feature type="compositionally biased region" description="Polar residues" evidence="2">
    <location>
        <begin position="1029"/>
        <end position="1039"/>
    </location>
</feature>
<feature type="region of interest" description="Disordered" evidence="2">
    <location>
        <begin position="102"/>
        <end position="144"/>
    </location>
</feature>
<dbReference type="InterPro" id="IPR036366">
    <property type="entry name" value="PGBDSf"/>
</dbReference>
<feature type="region of interest" description="Disordered" evidence="2">
    <location>
        <begin position="841"/>
        <end position="873"/>
    </location>
</feature>
<accession>A0A1U7JCZ8</accession>
<evidence type="ECO:0000313" key="5">
    <source>
        <dbReference type="Proteomes" id="UP000185783"/>
    </source>
</evidence>